<dbReference type="SUPFAM" id="SSF53244">
    <property type="entry name" value="MurD-like peptide ligases, peptide-binding domain"/>
    <property type="match status" value="1"/>
</dbReference>
<dbReference type="NCBIfam" id="TIGR01499">
    <property type="entry name" value="folC"/>
    <property type="match status" value="1"/>
</dbReference>
<dbReference type="PANTHER" id="PTHR11136:SF0">
    <property type="entry name" value="DIHYDROFOLATE SYNTHETASE-RELATED"/>
    <property type="match status" value="1"/>
</dbReference>
<evidence type="ECO:0000256" key="2">
    <source>
        <dbReference type="ARBA" id="ARBA00013025"/>
    </source>
</evidence>
<dbReference type="AlphaFoldDB" id="A0A0H4T1E8"/>
<keyword evidence="5 10" id="KW-0547">Nucleotide-binding</keyword>
<dbReference type="InterPro" id="IPR004101">
    <property type="entry name" value="Mur_ligase_C"/>
</dbReference>
<dbReference type="InterPro" id="IPR036615">
    <property type="entry name" value="Mur_ligase_C_dom_sf"/>
</dbReference>
<dbReference type="InterPro" id="IPR013221">
    <property type="entry name" value="Mur_ligase_cen"/>
</dbReference>
<dbReference type="GO" id="GO:0008841">
    <property type="term" value="F:dihydrofolate synthase activity"/>
    <property type="evidence" value="ECO:0007669"/>
    <property type="project" value="TreeGrafter"/>
</dbReference>
<evidence type="ECO:0000256" key="8">
    <source>
        <dbReference type="ARBA" id="ARBA00030592"/>
    </source>
</evidence>
<dbReference type="InterPro" id="IPR001645">
    <property type="entry name" value="Folylpolyglutamate_synth"/>
</dbReference>
<evidence type="ECO:0000256" key="3">
    <source>
        <dbReference type="ARBA" id="ARBA00022598"/>
    </source>
</evidence>
<organism evidence="13">
    <name type="scientific">uncultured delta proteobacterium Rifle_16ft_4_minimus_184</name>
    <dbReference type="NCBI Taxonomy" id="1665175"/>
    <lineage>
        <taxon>Bacteria</taxon>
        <taxon>Deltaproteobacteria</taxon>
        <taxon>environmental samples</taxon>
    </lineage>
</organism>
<keyword evidence="3 10" id="KW-0436">Ligase</keyword>
<feature type="domain" description="Mur ligase central" evidence="12">
    <location>
        <begin position="39"/>
        <end position="257"/>
    </location>
</feature>
<evidence type="ECO:0000256" key="9">
    <source>
        <dbReference type="ARBA" id="ARBA00047493"/>
    </source>
</evidence>
<accession>A0A0H4T1E8</accession>
<sequence length="427" mass="45471">MTGGAGPSGPETVRPGLSRILSAFSRSGSPETSFRTLHIAGTNGKGSTAHFAFDVLRRLPLGPLGLYTSPHLVAPEERIRVDGTTIPPRALRVAFRSAERLSPDGDPLTYFEKMTWSACDWFRRKGVRFAVMETGLGGRWDATSACRSAVSVITTVGYDHREWLGTTLGRIAGEKAGILRRGVPLVTGRLRPTARAVVLRHAGRLACDAWELGRAFDWRGRRDGAIVLSLPGVDLEAIRVGMAGGFQRDNAAVALAAAWLLASAEGIGSRAFAAAAAEAIPASRCPGRFCPVPLRKNAGAWVDGGHNPEAAAALGRELEVFPPWGKGRRLIAVWSMLADKDASGYLRELAGHLDGVVTYPLSHPRGAEGPALAAACGKQGLEWRLAHDFRGAWRAARRWAGKAGIVLVCGSLAAAGDAYRHRVGFVP</sequence>
<dbReference type="GO" id="GO:0005524">
    <property type="term" value="F:ATP binding"/>
    <property type="evidence" value="ECO:0007669"/>
    <property type="project" value="UniProtKB-KW"/>
</dbReference>
<dbReference type="Pfam" id="PF02875">
    <property type="entry name" value="Mur_ligase_C"/>
    <property type="match status" value="1"/>
</dbReference>
<evidence type="ECO:0000256" key="10">
    <source>
        <dbReference type="PIRNR" id="PIRNR001563"/>
    </source>
</evidence>
<dbReference type="GO" id="GO:0046872">
    <property type="term" value="F:metal ion binding"/>
    <property type="evidence" value="ECO:0007669"/>
    <property type="project" value="UniProtKB-KW"/>
</dbReference>
<comment type="catalytic activity">
    <reaction evidence="9">
        <text>(6S)-5,6,7,8-tetrahydrofolyl-(gamma-L-Glu)(n) + L-glutamate + ATP = (6S)-5,6,7,8-tetrahydrofolyl-(gamma-L-Glu)(n+1) + ADP + phosphate + H(+)</text>
        <dbReference type="Rhea" id="RHEA:10580"/>
        <dbReference type="Rhea" id="RHEA-COMP:14738"/>
        <dbReference type="Rhea" id="RHEA-COMP:14740"/>
        <dbReference type="ChEBI" id="CHEBI:15378"/>
        <dbReference type="ChEBI" id="CHEBI:29985"/>
        <dbReference type="ChEBI" id="CHEBI:30616"/>
        <dbReference type="ChEBI" id="CHEBI:43474"/>
        <dbReference type="ChEBI" id="CHEBI:141005"/>
        <dbReference type="ChEBI" id="CHEBI:456216"/>
        <dbReference type="EC" id="6.3.2.17"/>
    </reaction>
</comment>
<dbReference type="GO" id="GO:0004326">
    <property type="term" value="F:tetrahydrofolylpolyglutamate synthase activity"/>
    <property type="evidence" value="ECO:0007669"/>
    <property type="project" value="UniProtKB-EC"/>
</dbReference>
<dbReference type="SUPFAM" id="SSF53623">
    <property type="entry name" value="MurD-like peptide ligases, catalytic domain"/>
    <property type="match status" value="1"/>
</dbReference>
<name>A0A0H4T1E8_9DELT</name>
<evidence type="ECO:0000256" key="4">
    <source>
        <dbReference type="ARBA" id="ARBA00022723"/>
    </source>
</evidence>
<evidence type="ECO:0000259" key="12">
    <source>
        <dbReference type="Pfam" id="PF08245"/>
    </source>
</evidence>
<keyword evidence="4" id="KW-0479">Metal-binding</keyword>
<evidence type="ECO:0000256" key="6">
    <source>
        <dbReference type="ARBA" id="ARBA00022840"/>
    </source>
</evidence>
<keyword evidence="6 10" id="KW-0067">ATP-binding</keyword>
<dbReference type="PANTHER" id="PTHR11136">
    <property type="entry name" value="FOLYLPOLYGLUTAMATE SYNTHASE-RELATED"/>
    <property type="match status" value="1"/>
</dbReference>
<dbReference type="Pfam" id="PF08245">
    <property type="entry name" value="Mur_ligase_M"/>
    <property type="match status" value="1"/>
</dbReference>
<evidence type="ECO:0000259" key="11">
    <source>
        <dbReference type="Pfam" id="PF02875"/>
    </source>
</evidence>
<dbReference type="EMBL" id="KT006965">
    <property type="protein sequence ID" value="AKQ01401.1"/>
    <property type="molecule type" value="Genomic_DNA"/>
</dbReference>
<dbReference type="PIRSF" id="PIRSF001563">
    <property type="entry name" value="Folylpolyglu_synth"/>
    <property type="match status" value="1"/>
</dbReference>
<protein>
    <recommendedName>
        <fullName evidence="2">tetrahydrofolate synthase</fullName>
        <ecNumber evidence="2">6.3.2.17</ecNumber>
    </recommendedName>
    <alternativeName>
        <fullName evidence="8">Tetrahydrofolylpolyglutamate synthase</fullName>
    </alternativeName>
</protein>
<feature type="domain" description="Mur ligase C-terminal" evidence="11">
    <location>
        <begin position="288"/>
        <end position="411"/>
    </location>
</feature>
<comment type="similarity">
    <text evidence="1 10">Belongs to the folylpolyglutamate synthase family.</text>
</comment>
<evidence type="ECO:0000256" key="1">
    <source>
        <dbReference type="ARBA" id="ARBA00008276"/>
    </source>
</evidence>
<dbReference type="GO" id="GO:0005737">
    <property type="term" value="C:cytoplasm"/>
    <property type="evidence" value="ECO:0007669"/>
    <property type="project" value="TreeGrafter"/>
</dbReference>
<dbReference type="InterPro" id="IPR036565">
    <property type="entry name" value="Mur-like_cat_sf"/>
</dbReference>
<evidence type="ECO:0000256" key="5">
    <source>
        <dbReference type="ARBA" id="ARBA00022741"/>
    </source>
</evidence>
<dbReference type="EC" id="6.3.2.17" evidence="2"/>
<evidence type="ECO:0000313" key="13">
    <source>
        <dbReference type="EMBL" id="AKQ01401.1"/>
    </source>
</evidence>
<reference evidence="13" key="1">
    <citation type="journal article" date="2015" name="ISME J.">
        <title>Aquifer environment selects for microbial species cohorts in sediment and groundwater.</title>
        <authorList>
            <person name="Hug L.A."/>
            <person name="Thomas B.C."/>
            <person name="Brown C.T."/>
            <person name="Frischkorn K.R."/>
            <person name="Williams K.H."/>
            <person name="Tringe S.G."/>
            <person name="Banfield J.F."/>
        </authorList>
    </citation>
    <scope>NUCLEOTIDE SEQUENCE</scope>
</reference>
<dbReference type="Gene3D" id="3.40.1190.10">
    <property type="entry name" value="Mur-like, catalytic domain"/>
    <property type="match status" value="1"/>
</dbReference>
<dbReference type="Gene3D" id="3.90.190.20">
    <property type="entry name" value="Mur ligase, C-terminal domain"/>
    <property type="match status" value="1"/>
</dbReference>
<proteinExistence type="inferred from homology"/>
<keyword evidence="7" id="KW-0460">Magnesium</keyword>
<dbReference type="UniPathway" id="UPA00077">
    <property type="reaction ID" value="UER00157"/>
</dbReference>
<evidence type="ECO:0000256" key="7">
    <source>
        <dbReference type="ARBA" id="ARBA00022842"/>
    </source>
</evidence>
<dbReference type="GO" id="GO:0046654">
    <property type="term" value="P:tetrahydrofolate biosynthetic process"/>
    <property type="evidence" value="ECO:0007669"/>
    <property type="project" value="UniProtKB-UniPathway"/>
</dbReference>